<dbReference type="EMBL" id="BAABJI010000001">
    <property type="protein sequence ID" value="GAA4910562.1"/>
    <property type="molecule type" value="Genomic_DNA"/>
</dbReference>
<protein>
    <submittedName>
        <fullName evidence="3">Conjugal transfer protein MobB</fullName>
    </submittedName>
</protein>
<name>A0ABP9FPC1_9SPHI</name>
<sequence>MVAVIHQSKHLRIALNYNEHKVKNGQAVCLEAGYYPVGPEHLNFHQKLQRLEMLAELNQRTKHNCLHVSLNFDPSEQLSDERYKEIAEVYLSKIGFGGQPYLLYKHEDAGHPHLHLVTTNIKADGKAIRMNYLGRDKSEPARKEIEKMYGLVEAGKQQLQDVFRLKPVNAARVIYGKAETKQAINNVLVKVLPQYKYATLSELNAVLRQYNIVADRGEENSRIFRHSGLVYRVLDEQGNKVGVPIKASLFFDKPTLKKLSERFAANRSAKENAGDRTRLKNLVDRYFLGGDKSIEGLVAALQHEGVDMVLRRNDDGLIFGVTYVDHRTKCVFNGSALGKAYSANAIRERCTNRVAGEGKKQNGPGAERVAQKGHANGRPERNTHRNFDGSGAERTGSPGVFEALLDTGNQGASMDWNLRNTRKKKKKKLRLSAG</sequence>
<evidence type="ECO:0000259" key="2">
    <source>
        <dbReference type="Pfam" id="PF03432"/>
    </source>
</evidence>
<evidence type="ECO:0000313" key="3">
    <source>
        <dbReference type="EMBL" id="GAA4910562.1"/>
    </source>
</evidence>
<evidence type="ECO:0000313" key="4">
    <source>
        <dbReference type="Proteomes" id="UP001501436"/>
    </source>
</evidence>
<dbReference type="Pfam" id="PF03432">
    <property type="entry name" value="Relaxase"/>
    <property type="match status" value="1"/>
</dbReference>
<comment type="caution">
    <text evidence="3">The sequence shown here is derived from an EMBL/GenBank/DDBJ whole genome shotgun (WGS) entry which is preliminary data.</text>
</comment>
<keyword evidence="4" id="KW-1185">Reference proteome</keyword>
<accession>A0ABP9FPC1</accession>
<feature type="compositionally biased region" description="Basic residues" evidence="1">
    <location>
        <begin position="420"/>
        <end position="434"/>
    </location>
</feature>
<reference evidence="4" key="1">
    <citation type="journal article" date="2019" name="Int. J. Syst. Evol. Microbiol.">
        <title>The Global Catalogue of Microorganisms (GCM) 10K type strain sequencing project: providing services to taxonomists for standard genome sequencing and annotation.</title>
        <authorList>
            <consortium name="The Broad Institute Genomics Platform"/>
            <consortium name="The Broad Institute Genome Sequencing Center for Infectious Disease"/>
            <person name="Wu L."/>
            <person name="Ma J."/>
        </authorList>
    </citation>
    <scope>NUCLEOTIDE SEQUENCE [LARGE SCALE GENOMIC DNA]</scope>
    <source>
        <strain evidence="4">JCM 18283</strain>
    </source>
</reference>
<organism evidence="3 4">
    <name type="scientific">Mucilaginibacter defluvii</name>
    <dbReference type="NCBI Taxonomy" id="1196019"/>
    <lineage>
        <taxon>Bacteria</taxon>
        <taxon>Pseudomonadati</taxon>
        <taxon>Bacteroidota</taxon>
        <taxon>Sphingobacteriia</taxon>
        <taxon>Sphingobacteriales</taxon>
        <taxon>Sphingobacteriaceae</taxon>
        <taxon>Mucilaginibacter</taxon>
    </lineage>
</organism>
<dbReference type="InterPro" id="IPR005094">
    <property type="entry name" value="Endonuclease_MobA/VirD2"/>
</dbReference>
<gene>
    <name evidence="3" type="primary">mobB_2</name>
    <name evidence="3" type="ORF">GCM10023313_12140</name>
</gene>
<feature type="compositionally biased region" description="Basic and acidic residues" evidence="1">
    <location>
        <begin position="377"/>
        <end position="387"/>
    </location>
</feature>
<feature type="region of interest" description="Disordered" evidence="1">
    <location>
        <begin position="354"/>
        <end position="434"/>
    </location>
</feature>
<proteinExistence type="predicted"/>
<evidence type="ECO:0000256" key="1">
    <source>
        <dbReference type="SAM" id="MobiDB-lite"/>
    </source>
</evidence>
<dbReference type="Proteomes" id="UP001501436">
    <property type="component" value="Unassembled WGS sequence"/>
</dbReference>
<feature type="domain" description="MobA/VirD2-like nuclease" evidence="2">
    <location>
        <begin position="36"/>
        <end position="151"/>
    </location>
</feature>
<dbReference type="RefSeq" id="WP_345330060.1">
    <property type="nucleotide sequence ID" value="NZ_BAABJI010000001.1"/>
</dbReference>